<evidence type="ECO:0000313" key="2">
    <source>
        <dbReference type="Proteomes" id="UP001145742"/>
    </source>
</evidence>
<dbReference type="PANTHER" id="PTHR33395:SF22">
    <property type="entry name" value="REVERSE TRANSCRIPTASE DOMAIN-CONTAINING PROTEIN"/>
    <property type="match status" value="1"/>
</dbReference>
<name>A0ABQ9DZB6_9PASS</name>
<protein>
    <submittedName>
        <fullName evidence="1">Uncharacterized protein</fullName>
    </submittedName>
</protein>
<dbReference type="PANTHER" id="PTHR33395">
    <property type="entry name" value="TRANSCRIPTASE, PUTATIVE-RELATED-RELATED"/>
    <property type="match status" value="1"/>
</dbReference>
<accession>A0ABQ9DZB6</accession>
<sequence>MGRSCRPNDPMSNSPSLALVLVVDFSLPDVFWKCNTAERKQSRRFLDCVEDNFLTQQVSAPAREAAPLDLLFVNLGGGMTVIYFQKKNGAIASLILSSATSPDHYDLSKMIMSSLIVVFASSLSTGGCIPSGLMDSCLSSLGVL</sequence>
<evidence type="ECO:0000313" key="1">
    <source>
        <dbReference type="EMBL" id="KAJ7428003.1"/>
    </source>
</evidence>
<proteinExistence type="predicted"/>
<gene>
    <name evidence="1" type="ORF">WISP_02267</name>
</gene>
<comment type="caution">
    <text evidence="1">The sequence shown here is derived from an EMBL/GenBank/DDBJ whole genome shotgun (WGS) entry which is preliminary data.</text>
</comment>
<organism evidence="1 2">
    <name type="scientific">Willisornis vidua</name>
    <name type="common">Xingu scale-backed antbird</name>
    <dbReference type="NCBI Taxonomy" id="1566151"/>
    <lineage>
        <taxon>Eukaryota</taxon>
        <taxon>Metazoa</taxon>
        <taxon>Chordata</taxon>
        <taxon>Craniata</taxon>
        <taxon>Vertebrata</taxon>
        <taxon>Euteleostomi</taxon>
        <taxon>Archelosauria</taxon>
        <taxon>Archosauria</taxon>
        <taxon>Dinosauria</taxon>
        <taxon>Saurischia</taxon>
        <taxon>Theropoda</taxon>
        <taxon>Coelurosauria</taxon>
        <taxon>Aves</taxon>
        <taxon>Neognathae</taxon>
        <taxon>Neoaves</taxon>
        <taxon>Telluraves</taxon>
        <taxon>Australaves</taxon>
        <taxon>Passeriformes</taxon>
        <taxon>Thamnophilidae</taxon>
        <taxon>Willisornis</taxon>
    </lineage>
</organism>
<dbReference type="Proteomes" id="UP001145742">
    <property type="component" value="Unassembled WGS sequence"/>
</dbReference>
<reference evidence="1" key="1">
    <citation type="submission" date="2019-10" db="EMBL/GenBank/DDBJ databases">
        <authorList>
            <person name="Soares A.E.R."/>
            <person name="Aleixo A."/>
            <person name="Schneider P."/>
            <person name="Miyaki C.Y."/>
            <person name="Schneider M.P."/>
            <person name="Mello C."/>
            <person name="Vasconcelos A.T.R."/>
        </authorList>
    </citation>
    <scope>NUCLEOTIDE SEQUENCE</scope>
    <source>
        <tissue evidence="1">Muscle</tissue>
    </source>
</reference>
<keyword evidence="2" id="KW-1185">Reference proteome</keyword>
<dbReference type="EMBL" id="WHWB01031712">
    <property type="protein sequence ID" value="KAJ7428003.1"/>
    <property type="molecule type" value="Genomic_DNA"/>
</dbReference>